<feature type="compositionally biased region" description="Basic and acidic residues" evidence="1">
    <location>
        <begin position="268"/>
        <end position="292"/>
    </location>
</feature>
<sequence length="1094" mass="118250">MSRALLSRNSCLLRAYAVLHQVEVLRQENILSPLPSDSEVSSASGSSGACSPVLTEIKADSSAHLSASADGGGEFSCNGDSEAPVASKEVSDAVKKLSDVNTKGEEVMPVEDVPYKCSIQPQEDAEKRLSPSLYARTKVQEGKVNNNNMMGFHSPCAVSPRSRSASVSPEGDKKVKVGRNVTAVADRILQRYGIRKTDECAMSDDNNDGSALQSMESSPLRREEEDIRSSFGPRQNCTALKEFSCIDPTTAKSTGALVSSYTDLQEFHKRSLQKKEKDEEDSHRERLDEKKKMPPNVSPLETQTYDGSEDHEDRCATTANADVDADANGDGVPLKPSLMTSATEILALNSKRLQEKLRMMKSSAGGNTTHCHTWFAVTALMNTDDAIQHIVVPLLLELLLQQVPESQPAPADDNPVVASILCALAGLGERAMSALPTLLRLIHLQVSCLKLVALTIRAVGGDRGMRELCTLARTGCDGGEAGTRGNPDVWAAVVYGISAMARPLVGYTAVHCLPTLEHDDSSNNHEASGVTFYQKPSCVNFEKYCGGDPLRQELAPQTQPTYVPTHVVMDVELARCRLQGLIASSPLQPTSNSYLPLSVILRDFVQVVTLLWNQRMQCLLPETVRLELQPRGDEVDPSLNTAEYHLPYSYDPHYIGREDDLFAIEETLVTLLLERFTPTVVLEQTLLSLASLPAFATTHVAAPVLDFLEQFTERFLRQQQECAGKGFAYINQEAVVVVGLVALGRLARNAKTPQAVADAACELLLQNISSPHWRVRDAACAGLGELGVTTNRADTVIQVVTDCLNDAGVNPETAAWALSRMGARGVRILLDRVVTQPGGATAEADSYGVGETEPLSASTRIACVRALPKAEVLAMPSGGSDRVRGLREEVLRQLGVFITVNNGEESIALECVYALAELLRMSCGDPDKVDVSRGEEALACCLTYEPSETFDVFKTLIEATDLPCSILKALFFSLCAFGGHHGELYTSQTSVQHPSAAFRSAAVFGLRACGGRAVRSIALALNDDCAAVRLEAFETVDAVGVTEFMSVLRLRPQSHTRQVAAALRDSLLRDVSRGAERKTAHELYVALTSGCATS</sequence>
<dbReference type="SUPFAM" id="SSF48371">
    <property type="entry name" value="ARM repeat"/>
    <property type="match status" value="1"/>
</dbReference>
<comment type="caution">
    <text evidence="2">The sequence shown here is derived from an EMBL/GenBank/DDBJ whole genome shotgun (WGS) entry which is preliminary data.</text>
</comment>
<gene>
    <name evidence="2" type="ORF">TEOVI_000513800</name>
</gene>
<protein>
    <submittedName>
        <fullName evidence="2">Uncharacterized protein</fullName>
    </submittedName>
</protein>
<feature type="compositionally biased region" description="Basic and acidic residues" evidence="1">
    <location>
        <begin position="219"/>
        <end position="228"/>
    </location>
</feature>
<keyword evidence="3" id="KW-1185">Reference proteome</keyword>
<reference evidence="2" key="1">
    <citation type="submission" date="2016-09" db="EMBL/GenBank/DDBJ databases">
        <authorList>
            <person name="Hebert L."/>
            <person name="Moumen B."/>
        </authorList>
    </citation>
    <scope>NUCLEOTIDE SEQUENCE [LARGE SCALE GENOMIC DNA]</scope>
    <source>
        <strain evidence="2">OVI</strain>
    </source>
</reference>
<dbReference type="RefSeq" id="XP_067077332.1">
    <property type="nucleotide sequence ID" value="XM_067221231.1"/>
</dbReference>
<dbReference type="GeneID" id="92379078"/>
<feature type="region of interest" description="Disordered" evidence="1">
    <location>
        <begin position="268"/>
        <end position="314"/>
    </location>
</feature>
<accession>A0A1G4I210</accession>
<name>A0A1G4I210_TRYEQ</name>
<dbReference type="VEuPathDB" id="TriTrypDB:TEOVI_000513800"/>
<feature type="region of interest" description="Disordered" evidence="1">
    <location>
        <begin position="200"/>
        <end position="233"/>
    </location>
</feature>
<dbReference type="Gene3D" id="1.25.10.10">
    <property type="entry name" value="Leucine-rich Repeat Variant"/>
    <property type="match status" value="1"/>
</dbReference>
<dbReference type="EMBL" id="CZPT02000406">
    <property type="protein sequence ID" value="SCU65787.1"/>
    <property type="molecule type" value="Genomic_DNA"/>
</dbReference>
<dbReference type="InterPro" id="IPR016024">
    <property type="entry name" value="ARM-type_fold"/>
</dbReference>
<organism evidence="2 3">
    <name type="scientific">Trypanosoma equiperdum</name>
    <dbReference type="NCBI Taxonomy" id="5694"/>
    <lineage>
        <taxon>Eukaryota</taxon>
        <taxon>Discoba</taxon>
        <taxon>Euglenozoa</taxon>
        <taxon>Kinetoplastea</taxon>
        <taxon>Metakinetoplastina</taxon>
        <taxon>Trypanosomatida</taxon>
        <taxon>Trypanosomatidae</taxon>
        <taxon>Trypanosoma</taxon>
    </lineage>
</organism>
<feature type="compositionally biased region" description="Polar residues" evidence="1">
    <location>
        <begin position="208"/>
        <end position="217"/>
    </location>
</feature>
<proteinExistence type="predicted"/>
<evidence type="ECO:0000256" key="1">
    <source>
        <dbReference type="SAM" id="MobiDB-lite"/>
    </source>
</evidence>
<dbReference type="AlphaFoldDB" id="A0A1G4I210"/>
<evidence type="ECO:0000313" key="2">
    <source>
        <dbReference type="EMBL" id="SCU65787.1"/>
    </source>
</evidence>
<evidence type="ECO:0000313" key="3">
    <source>
        <dbReference type="Proteomes" id="UP000195570"/>
    </source>
</evidence>
<dbReference type="Proteomes" id="UP000195570">
    <property type="component" value="Unassembled WGS sequence"/>
</dbReference>
<dbReference type="InterPro" id="IPR011989">
    <property type="entry name" value="ARM-like"/>
</dbReference>